<dbReference type="Proteomes" id="UP001302494">
    <property type="component" value="Chromosome"/>
</dbReference>
<evidence type="ECO:0000313" key="5">
    <source>
        <dbReference type="Proteomes" id="UP001302494"/>
    </source>
</evidence>
<dbReference type="SUPFAM" id="SSF89963">
    <property type="entry name" value="YajQ-like"/>
    <property type="match status" value="2"/>
</dbReference>
<dbReference type="InterPro" id="IPR035570">
    <property type="entry name" value="UPF0234_N"/>
</dbReference>
<reference evidence="4 5" key="1">
    <citation type="submission" date="2023-01" db="EMBL/GenBank/DDBJ databases">
        <title>Cultivation and genomic characterization of new, ubiquitous marine nitrite-oxidizing bacteria from the Nitrospirales.</title>
        <authorList>
            <person name="Mueller A.J."/>
            <person name="Daebeler A."/>
            <person name="Herbold C.W."/>
            <person name="Kirkegaard R.H."/>
            <person name="Daims H."/>
        </authorList>
    </citation>
    <scope>NUCLEOTIDE SEQUENCE [LARGE SCALE GENOMIC DNA]</scope>
    <source>
        <strain evidence="4 5">DK</strain>
    </source>
</reference>
<dbReference type="HAMAP" id="MF_00632">
    <property type="entry name" value="UPF0234"/>
    <property type="match status" value="1"/>
</dbReference>
<dbReference type="Gene3D" id="3.30.70.860">
    <property type="match status" value="1"/>
</dbReference>
<evidence type="ECO:0000256" key="3">
    <source>
        <dbReference type="HAMAP-Rule" id="MF_00632"/>
    </source>
</evidence>
<keyword evidence="5" id="KW-1185">Reference proteome</keyword>
<gene>
    <name evidence="4" type="ORF">PQG83_18595</name>
</gene>
<evidence type="ECO:0000256" key="1">
    <source>
        <dbReference type="ARBA" id="ARBA00022741"/>
    </source>
</evidence>
<dbReference type="KEGG" id="nneo:PQG83_18595"/>
<dbReference type="InterPro" id="IPR035571">
    <property type="entry name" value="UPF0234-like_C"/>
</dbReference>
<dbReference type="NCBIfam" id="NF003819">
    <property type="entry name" value="PRK05412.1"/>
    <property type="match status" value="1"/>
</dbReference>
<dbReference type="PANTHER" id="PTHR30476:SF0">
    <property type="entry name" value="UPF0234 PROTEIN YAJQ"/>
    <property type="match status" value="1"/>
</dbReference>
<organism evidence="4 5">
    <name type="scientific">Candidatus Nitrospira neomarina</name>
    <dbReference type="NCBI Taxonomy" id="3020899"/>
    <lineage>
        <taxon>Bacteria</taxon>
        <taxon>Pseudomonadati</taxon>
        <taxon>Nitrospirota</taxon>
        <taxon>Nitrospiria</taxon>
        <taxon>Nitrospirales</taxon>
        <taxon>Nitrospiraceae</taxon>
        <taxon>Nitrospira</taxon>
    </lineage>
</organism>
<dbReference type="EMBL" id="CP116968">
    <property type="protein sequence ID" value="WNM61731.1"/>
    <property type="molecule type" value="Genomic_DNA"/>
</dbReference>
<keyword evidence="1 3" id="KW-0547">Nucleotide-binding</keyword>
<name>A0AA96GH11_9BACT</name>
<dbReference type="GO" id="GO:0000166">
    <property type="term" value="F:nucleotide binding"/>
    <property type="evidence" value="ECO:0007669"/>
    <property type="project" value="UniProtKB-UniRule"/>
</dbReference>
<comment type="similarity">
    <text evidence="2 3">Belongs to the YajQ family.</text>
</comment>
<dbReference type="GO" id="GO:0005829">
    <property type="term" value="C:cytosol"/>
    <property type="evidence" value="ECO:0007669"/>
    <property type="project" value="TreeGrafter"/>
</dbReference>
<sequence length="165" mass="18764">MADNYSFDVISRIDMQEMKNVVDQTEKEVGQRFDFKGSKTELTLKEKDKQLVVISDDDYKLNAVLDILKSKCVKRNVSLKGLTYGKVEEALGGTVRQTITIQSGLPEDKAKAITKSIKEAKFKAQGQIQGEQVRVQSKSKDELQAVMKHLKEQDFGLDLQFENYR</sequence>
<accession>A0AA96GH11</accession>
<comment type="function">
    <text evidence="3">Nucleotide-binding protein.</text>
</comment>
<dbReference type="CDD" id="cd11740">
    <property type="entry name" value="YajQ_like"/>
    <property type="match status" value="1"/>
</dbReference>
<proteinExistence type="inferred from homology"/>
<evidence type="ECO:0000313" key="4">
    <source>
        <dbReference type="EMBL" id="WNM61731.1"/>
    </source>
</evidence>
<dbReference type="Gene3D" id="3.30.70.990">
    <property type="entry name" value="YajQ-like, domain 2"/>
    <property type="match status" value="1"/>
</dbReference>
<dbReference type="RefSeq" id="WP_312646352.1">
    <property type="nucleotide sequence ID" value="NZ_CP116968.1"/>
</dbReference>
<dbReference type="InterPro" id="IPR007551">
    <property type="entry name" value="YajQ/Smlt4090-like"/>
</dbReference>
<dbReference type="PANTHER" id="PTHR30476">
    <property type="entry name" value="UPF0234 PROTEIN YAJQ"/>
    <property type="match status" value="1"/>
</dbReference>
<evidence type="ECO:0000256" key="2">
    <source>
        <dbReference type="ARBA" id="ARBA00093450"/>
    </source>
</evidence>
<dbReference type="InterPro" id="IPR036183">
    <property type="entry name" value="YajQ-like_sf"/>
</dbReference>
<protein>
    <recommendedName>
        <fullName evidence="3">Nucleotide-binding protein PQG83_18595</fullName>
    </recommendedName>
</protein>
<dbReference type="AlphaFoldDB" id="A0AA96GH11"/>
<dbReference type="Pfam" id="PF04461">
    <property type="entry name" value="YajQ"/>
    <property type="match status" value="1"/>
</dbReference>